<dbReference type="EMBL" id="AP028910">
    <property type="protein sequence ID" value="BES91273.1"/>
    <property type="molecule type" value="Genomic_DNA"/>
</dbReference>
<protein>
    <submittedName>
        <fullName evidence="1">Uncharacterized protein</fullName>
    </submittedName>
</protein>
<evidence type="ECO:0000313" key="2">
    <source>
        <dbReference type="Proteomes" id="UP001307889"/>
    </source>
</evidence>
<dbReference type="Proteomes" id="UP001307889">
    <property type="component" value="Chromosome 2"/>
</dbReference>
<accession>A0ABN7AG82</accession>
<name>A0ABN7AG82_9HEMI</name>
<keyword evidence="2" id="KW-1185">Reference proteome</keyword>
<gene>
    <name evidence="1" type="ORF">NTJ_04081</name>
</gene>
<proteinExistence type="predicted"/>
<organism evidence="1 2">
    <name type="scientific">Nesidiocoris tenuis</name>
    <dbReference type="NCBI Taxonomy" id="355587"/>
    <lineage>
        <taxon>Eukaryota</taxon>
        <taxon>Metazoa</taxon>
        <taxon>Ecdysozoa</taxon>
        <taxon>Arthropoda</taxon>
        <taxon>Hexapoda</taxon>
        <taxon>Insecta</taxon>
        <taxon>Pterygota</taxon>
        <taxon>Neoptera</taxon>
        <taxon>Paraneoptera</taxon>
        <taxon>Hemiptera</taxon>
        <taxon>Heteroptera</taxon>
        <taxon>Panheteroptera</taxon>
        <taxon>Cimicomorpha</taxon>
        <taxon>Miridae</taxon>
        <taxon>Dicyphina</taxon>
        <taxon>Nesidiocoris</taxon>
    </lineage>
</organism>
<sequence>MNEYSDLCPQLNSPTRSFGMHGTTIAIGHWKGGLTVYSNSGSDLLTAQVFDSVPEVRDIHVALDSLVMLIDDWVVLNRLQDRKFIQEAVFHAETEKRLGDVTEIKELPGPISPQFVCSKILLVTSVSVWLKTVGLKIFCRADQTFVNYNVNPITDMKSNQNWVAILRPESIDLYQHNGVFVYCIRSSSFFYTGLVMSQVGFAFLESLDFDDPNAAYVNLHSREKIVIGANANSKLKVYRLALFQSTIYCLSGRAKFELSCHELNGERKFSIPVMGSKYLRPGMEFFEIVCSKFIFISPVQFCLDLLELYDKDTGDKVLSVSVQTSPYNIAQVSDSGLVLRLSSQKQNWRERLCLRGILCRSMTCKVH</sequence>
<reference evidence="1 2" key="1">
    <citation type="submission" date="2023-09" db="EMBL/GenBank/DDBJ databases">
        <title>Nesidiocoris tenuis whole genome shotgun sequence.</title>
        <authorList>
            <person name="Shibata T."/>
            <person name="Shimoda M."/>
            <person name="Kobayashi T."/>
            <person name="Uehara T."/>
        </authorList>
    </citation>
    <scope>NUCLEOTIDE SEQUENCE [LARGE SCALE GENOMIC DNA]</scope>
    <source>
        <strain evidence="1 2">Japan</strain>
    </source>
</reference>
<evidence type="ECO:0000313" key="1">
    <source>
        <dbReference type="EMBL" id="BES91273.1"/>
    </source>
</evidence>